<accession>A0AB73LM03</accession>
<dbReference type="Proteomes" id="UP000189337">
    <property type="component" value="Unassembled WGS sequence"/>
</dbReference>
<organism evidence="1 2">
    <name type="scientific">Leptospira santarosai</name>
    <dbReference type="NCBI Taxonomy" id="28183"/>
    <lineage>
        <taxon>Bacteria</taxon>
        <taxon>Pseudomonadati</taxon>
        <taxon>Spirochaetota</taxon>
        <taxon>Spirochaetia</taxon>
        <taxon>Leptospirales</taxon>
        <taxon>Leptospiraceae</taxon>
        <taxon>Leptospira</taxon>
    </lineage>
</organism>
<evidence type="ECO:0000313" key="1">
    <source>
        <dbReference type="EMBL" id="ONF92608.1"/>
    </source>
</evidence>
<proteinExistence type="predicted"/>
<dbReference type="PROSITE" id="PS51257">
    <property type="entry name" value="PROKAR_LIPOPROTEIN"/>
    <property type="match status" value="1"/>
</dbReference>
<reference evidence="1 2" key="1">
    <citation type="submission" date="2017-01" db="EMBL/GenBank/DDBJ databases">
        <title>Comparative genomic analysis of Brazilian Leptospira santarosai.</title>
        <authorList>
            <person name="Moreno L.Z."/>
            <person name="Miraglia F."/>
            <person name="Kremer F.S."/>
            <person name="Eslabao M.R."/>
            <person name="Lilenbaum W."/>
            <person name="Dellagostin O.A."/>
            <person name="Moreno A.M."/>
        </authorList>
    </citation>
    <scope>NUCLEOTIDE SEQUENCE [LARGE SCALE GENOMIC DNA]</scope>
    <source>
        <strain evidence="1 2">M52/8-19</strain>
    </source>
</reference>
<name>A0AB73LM03_9LEPT</name>
<protein>
    <recommendedName>
        <fullName evidence="3">Lipoprotein</fullName>
    </recommendedName>
</protein>
<evidence type="ECO:0000313" key="2">
    <source>
        <dbReference type="Proteomes" id="UP000189337"/>
    </source>
</evidence>
<sequence length="210" mass="24201">MKYIQILIGSAFVIFFISCTTKVAVKKSAENPYLAEKLKDAGMRIVYKPPAGFVETGIDEAVPFKYDYALKSLTDDIEIRYVIRPFIYYKREYEALKKQPGVVLVPLSDTDYLNDLLVIVMNLSGSPDNIKTVKNFPSEAVKMEFKADWGNSTFLVLNPSYDKKYKFCTIVTLHRKNRGDAYILYLGNDVRKMTEYLMNAPLFYNLQYLD</sequence>
<dbReference type="AlphaFoldDB" id="A0AB73LM03"/>
<dbReference type="RefSeq" id="WP_076637780.1">
    <property type="nucleotide sequence ID" value="NZ_MTSU01000010.1"/>
</dbReference>
<evidence type="ECO:0008006" key="3">
    <source>
        <dbReference type="Google" id="ProtNLM"/>
    </source>
</evidence>
<dbReference type="EMBL" id="MTSU01000010">
    <property type="protein sequence ID" value="ONF92608.1"/>
    <property type="molecule type" value="Genomic_DNA"/>
</dbReference>
<comment type="caution">
    <text evidence="1">The sequence shown here is derived from an EMBL/GenBank/DDBJ whole genome shotgun (WGS) entry which is preliminary data.</text>
</comment>
<gene>
    <name evidence="1" type="ORF">BWD14_11800</name>
</gene>